<keyword evidence="1" id="KW-0472">Membrane</keyword>
<reference evidence="2" key="3">
    <citation type="submission" date="2025-09" db="UniProtKB">
        <authorList>
            <consortium name="Ensembl"/>
        </authorList>
    </citation>
    <scope>IDENTIFICATION</scope>
</reference>
<accession>A0AAZ1WV94</accession>
<keyword evidence="1" id="KW-0812">Transmembrane</keyword>
<reference evidence="2" key="2">
    <citation type="submission" date="2025-08" db="UniProtKB">
        <authorList>
            <consortium name="Ensembl"/>
        </authorList>
    </citation>
    <scope>IDENTIFICATION</scope>
</reference>
<keyword evidence="1" id="KW-1133">Transmembrane helix</keyword>
<name>A0AAZ1WV94_OREAU</name>
<feature type="transmembrane region" description="Helical" evidence="1">
    <location>
        <begin position="25"/>
        <end position="41"/>
    </location>
</feature>
<feature type="transmembrane region" description="Helical" evidence="1">
    <location>
        <begin position="128"/>
        <end position="150"/>
    </location>
</feature>
<protein>
    <submittedName>
        <fullName evidence="2">Uncharacterized protein</fullName>
    </submittedName>
</protein>
<evidence type="ECO:0000256" key="1">
    <source>
        <dbReference type="SAM" id="Phobius"/>
    </source>
</evidence>
<organism evidence="2 3">
    <name type="scientific">Oreochromis aureus</name>
    <name type="common">Israeli tilapia</name>
    <name type="synonym">Chromis aureus</name>
    <dbReference type="NCBI Taxonomy" id="47969"/>
    <lineage>
        <taxon>Eukaryota</taxon>
        <taxon>Metazoa</taxon>
        <taxon>Chordata</taxon>
        <taxon>Craniata</taxon>
        <taxon>Vertebrata</taxon>
        <taxon>Euteleostomi</taxon>
        <taxon>Actinopterygii</taxon>
        <taxon>Neopterygii</taxon>
        <taxon>Teleostei</taxon>
        <taxon>Neoteleostei</taxon>
        <taxon>Acanthomorphata</taxon>
        <taxon>Ovalentaria</taxon>
        <taxon>Cichlomorphae</taxon>
        <taxon>Cichliformes</taxon>
        <taxon>Cichlidae</taxon>
        <taxon>African cichlids</taxon>
        <taxon>Pseudocrenilabrinae</taxon>
        <taxon>Oreochromini</taxon>
        <taxon>Oreochromis</taxon>
    </lineage>
</organism>
<dbReference type="Ensembl" id="ENSOABT00000078025.1">
    <property type="protein sequence ID" value="ENSOABP00000059340.1"/>
    <property type="gene ID" value="ENSOABG00000037973.1"/>
</dbReference>
<sequence>MSLHYDFLFHFSSTLPPSSSKGDKLLIVNLWAILSLSFSFTNRRLNWLEWLLWVEGSCSKHCHLCLLSSDYFRTHLKSTQVLLHINFMYKFFIALERLHLVYISFLSLSGPPVQTSVRQSEVEVKHTNLTTCTISASTNFFFFSLLFFFFKFLNFLI</sequence>
<feature type="transmembrane region" description="Helical" evidence="1">
    <location>
        <begin position="87"/>
        <end position="108"/>
    </location>
</feature>
<keyword evidence="3" id="KW-1185">Reference proteome</keyword>
<dbReference type="Proteomes" id="UP000472276">
    <property type="component" value="Unassembled WGS sequence"/>
</dbReference>
<dbReference type="AlphaFoldDB" id="A0AAZ1WV94"/>
<reference evidence="3" key="1">
    <citation type="submission" date="2020-03" db="EMBL/GenBank/DDBJ databases">
        <title>Evolution of repeat sequences and sex chromosomes of tilapia species revealed by chromosome-level genomes.</title>
        <authorList>
            <person name="Xu L."/>
            <person name="Tao W."/>
            <person name="Wang D."/>
            <person name="Zhou Q."/>
        </authorList>
    </citation>
    <scope>NUCLEOTIDE SEQUENCE [LARGE SCALE GENOMIC DNA]</scope>
    <source>
        <strain evidence="3">Israel</strain>
    </source>
</reference>
<proteinExistence type="predicted"/>
<evidence type="ECO:0000313" key="2">
    <source>
        <dbReference type="Ensembl" id="ENSOABP00000059340.1"/>
    </source>
</evidence>
<evidence type="ECO:0000313" key="3">
    <source>
        <dbReference type="Proteomes" id="UP000472276"/>
    </source>
</evidence>